<accession>A0A4Q5IZ31</accession>
<dbReference type="GO" id="GO:0005198">
    <property type="term" value="F:structural molecule activity"/>
    <property type="evidence" value="ECO:0007669"/>
    <property type="project" value="UniProtKB-UniRule"/>
</dbReference>
<comment type="caution">
    <text evidence="7">The sequence shown here is derived from an EMBL/GenBank/DDBJ whole genome shotgun (WGS) entry which is preliminary data.</text>
</comment>
<keyword evidence="8" id="KW-1185">Reference proteome</keyword>
<evidence type="ECO:0000256" key="1">
    <source>
        <dbReference type="ARBA" id="ARBA00004117"/>
    </source>
</evidence>
<dbReference type="GO" id="GO:0003774">
    <property type="term" value="F:cytoskeletal motor activity"/>
    <property type="evidence" value="ECO:0007669"/>
    <property type="project" value="InterPro"/>
</dbReference>
<dbReference type="NCBIfam" id="TIGR00205">
    <property type="entry name" value="fliE"/>
    <property type="match status" value="1"/>
</dbReference>
<feature type="region of interest" description="Disordered" evidence="6">
    <location>
        <begin position="24"/>
        <end position="45"/>
    </location>
</feature>
<dbReference type="OrthoDB" id="3268318at2"/>
<proteinExistence type="inferred from homology"/>
<dbReference type="Pfam" id="PF02049">
    <property type="entry name" value="FliE"/>
    <property type="match status" value="1"/>
</dbReference>
<evidence type="ECO:0000256" key="5">
    <source>
        <dbReference type="NCBIfam" id="TIGR00205"/>
    </source>
</evidence>
<keyword evidence="3 4" id="KW-0975">Bacterial flagellum</keyword>
<dbReference type="HAMAP" id="MF_00724">
    <property type="entry name" value="FliE"/>
    <property type="match status" value="1"/>
</dbReference>
<dbReference type="GO" id="GO:0071973">
    <property type="term" value="P:bacterial-type flagellum-dependent cell motility"/>
    <property type="evidence" value="ECO:0007669"/>
    <property type="project" value="InterPro"/>
</dbReference>
<dbReference type="PANTHER" id="PTHR34653:SF1">
    <property type="entry name" value="FLAGELLAR HOOK-BASAL BODY COMPLEX PROTEIN FLIE"/>
    <property type="match status" value="1"/>
</dbReference>
<evidence type="ECO:0000256" key="6">
    <source>
        <dbReference type="SAM" id="MobiDB-lite"/>
    </source>
</evidence>
<dbReference type="GO" id="GO:0009425">
    <property type="term" value="C:bacterial-type flagellum basal body"/>
    <property type="evidence" value="ECO:0007669"/>
    <property type="project" value="UniProtKB-SubCell"/>
</dbReference>
<reference evidence="7 8" key="1">
    <citation type="submission" date="2019-01" db="EMBL/GenBank/DDBJ databases">
        <title>Nocardioides guangzhouensis sp. nov., an actinobacterium isolated from soil.</title>
        <authorList>
            <person name="Fu Y."/>
            <person name="Cai Y."/>
            <person name="Lin Z."/>
            <person name="Chen P."/>
        </authorList>
    </citation>
    <scope>NUCLEOTIDE SEQUENCE [LARGE SCALE GENOMIC DNA]</scope>
    <source>
        <strain evidence="7 8">NBRC 105384</strain>
    </source>
</reference>
<evidence type="ECO:0000256" key="4">
    <source>
        <dbReference type="HAMAP-Rule" id="MF_00724"/>
    </source>
</evidence>
<protein>
    <recommendedName>
        <fullName evidence="4 5">Flagellar hook-basal body complex protein FliE</fullName>
    </recommendedName>
</protein>
<dbReference type="PANTHER" id="PTHR34653">
    <property type="match status" value="1"/>
</dbReference>
<sequence>MSINGIESIGGFTPMTPVTLRSPAAGAAGAASGVQPLSGTSGVSGAGGAEFGDMLSQGLQNLEGLHDRADQLAVQAATGDLQSLHDYTITATEASVATQLTTAVRNKAVEAFQEIMRMSI</sequence>
<gene>
    <name evidence="4 7" type="primary">fliE</name>
    <name evidence="7" type="ORF">ETU37_16765</name>
</gene>
<comment type="subcellular location">
    <subcellularLocation>
        <location evidence="1 4">Bacterial flagellum basal body</location>
    </subcellularLocation>
</comment>
<organism evidence="7 8">
    <name type="scientific">Nocardioides iriomotensis</name>
    <dbReference type="NCBI Taxonomy" id="715784"/>
    <lineage>
        <taxon>Bacteria</taxon>
        <taxon>Bacillati</taxon>
        <taxon>Actinomycetota</taxon>
        <taxon>Actinomycetes</taxon>
        <taxon>Propionibacteriales</taxon>
        <taxon>Nocardioidaceae</taxon>
        <taxon>Nocardioides</taxon>
    </lineage>
</organism>
<evidence type="ECO:0000256" key="2">
    <source>
        <dbReference type="ARBA" id="ARBA00009272"/>
    </source>
</evidence>
<dbReference type="AlphaFoldDB" id="A0A4Q5IZ31"/>
<evidence type="ECO:0000256" key="3">
    <source>
        <dbReference type="ARBA" id="ARBA00023143"/>
    </source>
</evidence>
<evidence type="ECO:0000313" key="8">
    <source>
        <dbReference type="Proteomes" id="UP000291189"/>
    </source>
</evidence>
<name>A0A4Q5IZ31_9ACTN</name>
<evidence type="ECO:0000313" key="7">
    <source>
        <dbReference type="EMBL" id="RYU10548.1"/>
    </source>
</evidence>
<dbReference type="PRINTS" id="PR01006">
    <property type="entry name" value="FLGHOOKFLIE"/>
</dbReference>
<dbReference type="RefSeq" id="WP_129988503.1">
    <property type="nucleotide sequence ID" value="NZ_SDPU01000029.1"/>
</dbReference>
<keyword evidence="7" id="KW-0966">Cell projection</keyword>
<keyword evidence="7" id="KW-0969">Cilium</keyword>
<dbReference type="Proteomes" id="UP000291189">
    <property type="component" value="Unassembled WGS sequence"/>
</dbReference>
<dbReference type="EMBL" id="SDPU01000029">
    <property type="protein sequence ID" value="RYU10548.1"/>
    <property type="molecule type" value="Genomic_DNA"/>
</dbReference>
<dbReference type="InterPro" id="IPR001624">
    <property type="entry name" value="FliE"/>
</dbReference>
<comment type="similarity">
    <text evidence="2 4">Belongs to the FliE family.</text>
</comment>
<keyword evidence="7" id="KW-0282">Flagellum</keyword>